<dbReference type="Pfam" id="PF09587">
    <property type="entry name" value="PGA_cap"/>
    <property type="match status" value="1"/>
</dbReference>
<dbReference type="InterPro" id="IPR036565">
    <property type="entry name" value="Mur-like_cat_sf"/>
</dbReference>
<dbReference type="Gene3D" id="3.40.1190.10">
    <property type="entry name" value="Mur-like, catalytic domain"/>
    <property type="match status" value="1"/>
</dbReference>
<keyword evidence="2" id="KW-0547">Nucleotide-binding</keyword>
<evidence type="ECO:0000313" key="6">
    <source>
        <dbReference type="Proteomes" id="UP000317812"/>
    </source>
</evidence>
<dbReference type="Gene3D" id="3.40.710.10">
    <property type="entry name" value="DD-peptidase/beta-lactamase superfamily"/>
    <property type="match status" value="1"/>
</dbReference>
<keyword evidence="3" id="KW-0067">ATP-binding</keyword>
<dbReference type="Pfam" id="PF00768">
    <property type="entry name" value="Peptidase_S11"/>
    <property type="match status" value="1"/>
</dbReference>
<dbReference type="InterPro" id="IPR004101">
    <property type="entry name" value="Mur_ligase_C"/>
</dbReference>
<dbReference type="SMART" id="SM00854">
    <property type="entry name" value="PGA_cap"/>
    <property type="match status" value="1"/>
</dbReference>
<dbReference type="GO" id="GO:0005524">
    <property type="term" value="F:ATP binding"/>
    <property type="evidence" value="ECO:0007669"/>
    <property type="project" value="UniProtKB-KW"/>
</dbReference>
<dbReference type="Gene3D" id="3.90.190.20">
    <property type="entry name" value="Mur ligase, C-terminal domain"/>
    <property type="match status" value="1"/>
</dbReference>
<dbReference type="InterPro" id="IPR012338">
    <property type="entry name" value="Beta-lactam/transpept-like"/>
</dbReference>
<dbReference type="InterPro" id="IPR019079">
    <property type="entry name" value="Capsule_synth_CapA"/>
</dbReference>
<accession>A0AAP9IQZ7</accession>
<dbReference type="SUPFAM" id="SSF53623">
    <property type="entry name" value="MurD-like peptide ligases, catalytic domain"/>
    <property type="match status" value="1"/>
</dbReference>
<dbReference type="InterPro" id="IPR001967">
    <property type="entry name" value="Peptidase_S11_N"/>
</dbReference>
<dbReference type="Pfam" id="PF08245">
    <property type="entry name" value="Mur_ligase_M"/>
    <property type="match status" value="1"/>
</dbReference>
<keyword evidence="1" id="KW-0436">Ligase</keyword>
<dbReference type="InterPro" id="IPR036615">
    <property type="entry name" value="Mur_ligase_C_dom_sf"/>
</dbReference>
<evidence type="ECO:0000256" key="3">
    <source>
        <dbReference type="ARBA" id="ARBA00022840"/>
    </source>
</evidence>
<dbReference type="Gene3D" id="3.60.21.10">
    <property type="match status" value="1"/>
</dbReference>
<reference evidence="5 6" key="1">
    <citation type="submission" date="2019-01" db="EMBL/GenBank/DDBJ databases">
        <title>Florfenicol resistance in Enterobacteriaceae and whole-genome sequence analysis of florfenicol-resistant Leclercia adecarboxylata strain R25.</title>
        <authorList>
            <person name="Bao Q."/>
            <person name="Ying Y."/>
        </authorList>
    </citation>
    <scope>NUCLEOTIDE SEQUENCE [LARGE SCALE GENOMIC DNA]</scope>
    <source>
        <strain evidence="5 6">R25</strain>
    </source>
</reference>
<evidence type="ECO:0000256" key="1">
    <source>
        <dbReference type="ARBA" id="ARBA00022598"/>
    </source>
</evidence>
<dbReference type="SUPFAM" id="SSF56300">
    <property type="entry name" value="Metallo-dependent phosphatases"/>
    <property type="match status" value="1"/>
</dbReference>
<sequence length="1104" mass="121234">MKGQWLVPTAVGWHAEDIAIFLSDRGRGVPRLFVAMDVDTWLRGSGNTGIYARWSDTHDYLKKHYANYCGAVVQRYIPELPPDFPQFLVEDSYEALISLGAEARRRFNGKAVAVTGTVGKSSTKDMLSAVLSSAGSVVTTQGNNNSRTGVSLTLARAGVNPDYVVIEAAISALWMRNGGVGLRIKPHICIITEVGITQVRENNRTLQDTARHKARVCNGIIPGGYAIVNRDIAEYEQVHQEAVRYGANVISYGFHPLADVPVTWFVSDMKGSDIGICLQGETIRYRLDEPGKGIATNSVAVMIAARLLGLEAAQIGKQLAAFRNHRRKMQISSLPVPAGGSVTLIDDSYSAEYLSMLNAFDFAARQAAEKGGRLIAVLARIINLNDKAEEVHRSLAEPLLAVGFHQVFVHGEEMRYLHEILPPARAGGHFMQAGAMVESVLKTLREGDIVLVKGDPYESDFGEVVKLLHEQTQAPRPVQSCATLLVNLSTGETPVARHEEDTLTPRHLSQLLLALLCAQRLQEGKLALVERVPVREIAAEVLQQGPSLGLKKGDSLTVKSLVQAMLIENARDAAINLGEYLFGDNQTAREGIQKQADAIGMTRTRLHSVSGRLRDGQCTTLQDIVLMIRHFYQHYPHLLHWFAESEMTFGDKLYRKTTNMQMDGRAGYSYTSGGSPRWGFAIQRIGKQVWLACVAGASDAFHLDYQLDKLLAQAEGTETSVTEERDDRTVSLDKKAAVFTLIGDTYYGEWYTRQRQQKGIDDALQHHGYDYSFQGLRPLIARSDYTIANFEAALGTATTQSLQGRKPFCLIGDPERSAAALRRAGVDAVALANNHSMDAGEAGLKQTLAAFRQQGIVSFGSGLNARQASAPLVISVGGKVFKFYSAYWFRLYMEQDCAFYAQPRRAGAACISGELIEQLRAEKARDNPATTIVLAHWGMDYRWTGEQQRALAKRLTRAGADLIIGSGPHMLGEIERLGDAWVVYSIGNGVFNSNGEYRQRNVPPYGFIVRLQVGGEQPKLCLHPVLLDNQQTFWQPRPVGPAEFEQVMTILAERGVDFSPSSGIATGAESGVITLPLGPQFGGDLAVVRKKVTCRPQHDEEAII</sequence>
<dbReference type="AlphaFoldDB" id="A0AAP9IQZ7"/>
<dbReference type="PANTHER" id="PTHR43024:SF1">
    <property type="entry name" value="UDP-N-ACETYLMURAMOYL-TRIPEPTIDE--D-ALANYL-D-ALANINE LIGASE"/>
    <property type="match status" value="1"/>
</dbReference>
<dbReference type="InterPro" id="IPR013221">
    <property type="entry name" value="Mur_ligase_cen"/>
</dbReference>
<dbReference type="InterPro" id="IPR051046">
    <property type="entry name" value="MurCDEF_CellWall_CoF430Synth"/>
</dbReference>
<evidence type="ECO:0000259" key="4">
    <source>
        <dbReference type="SMART" id="SM00854"/>
    </source>
</evidence>
<evidence type="ECO:0000313" key="5">
    <source>
        <dbReference type="EMBL" id="QDK20770.1"/>
    </source>
</evidence>
<dbReference type="Proteomes" id="UP000317812">
    <property type="component" value="Chromosome"/>
</dbReference>
<dbReference type="SUPFAM" id="SSF53244">
    <property type="entry name" value="MurD-like peptide ligases, peptide-binding domain"/>
    <property type="match status" value="1"/>
</dbReference>
<dbReference type="CDD" id="cd07381">
    <property type="entry name" value="MPP_CapA"/>
    <property type="match status" value="1"/>
</dbReference>
<dbReference type="GO" id="GO:0006508">
    <property type="term" value="P:proteolysis"/>
    <property type="evidence" value="ECO:0007669"/>
    <property type="project" value="InterPro"/>
</dbReference>
<dbReference type="PANTHER" id="PTHR43024">
    <property type="entry name" value="UDP-N-ACETYLMURAMOYL-TRIPEPTIDE--D-ALANYL-D-ALANINE LIGASE"/>
    <property type="match status" value="1"/>
</dbReference>
<evidence type="ECO:0000256" key="2">
    <source>
        <dbReference type="ARBA" id="ARBA00022741"/>
    </source>
</evidence>
<dbReference type="SUPFAM" id="SSF56601">
    <property type="entry name" value="beta-lactamase/transpeptidase-like"/>
    <property type="match status" value="1"/>
</dbReference>
<dbReference type="Pfam" id="PF02875">
    <property type="entry name" value="Mur_ligase_C"/>
    <property type="match status" value="1"/>
</dbReference>
<feature type="domain" description="Capsule synthesis protein CapA" evidence="4">
    <location>
        <begin position="738"/>
        <end position="993"/>
    </location>
</feature>
<gene>
    <name evidence="5" type="ORF">ES815_21635</name>
</gene>
<dbReference type="GO" id="GO:0009002">
    <property type="term" value="F:serine-type D-Ala-D-Ala carboxypeptidase activity"/>
    <property type="evidence" value="ECO:0007669"/>
    <property type="project" value="InterPro"/>
</dbReference>
<dbReference type="EMBL" id="CP035382">
    <property type="protein sequence ID" value="QDK20770.1"/>
    <property type="molecule type" value="Genomic_DNA"/>
</dbReference>
<protein>
    <recommendedName>
        <fullName evidence="4">Capsule synthesis protein CapA domain-containing protein</fullName>
    </recommendedName>
</protein>
<dbReference type="GO" id="GO:0016881">
    <property type="term" value="F:acid-amino acid ligase activity"/>
    <property type="evidence" value="ECO:0007669"/>
    <property type="project" value="InterPro"/>
</dbReference>
<organism evidence="5 6">
    <name type="scientific">Leclercia adecarboxylata</name>
    <dbReference type="NCBI Taxonomy" id="83655"/>
    <lineage>
        <taxon>Bacteria</taxon>
        <taxon>Pseudomonadati</taxon>
        <taxon>Pseudomonadota</taxon>
        <taxon>Gammaproteobacteria</taxon>
        <taxon>Enterobacterales</taxon>
        <taxon>Enterobacteriaceae</taxon>
        <taxon>Leclercia</taxon>
    </lineage>
</organism>
<dbReference type="InterPro" id="IPR029052">
    <property type="entry name" value="Metallo-depent_PP-like"/>
</dbReference>
<proteinExistence type="predicted"/>
<name>A0AAP9IQZ7_9ENTR</name>